<dbReference type="CDD" id="cd04647">
    <property type="entry name" value="LbH_MAT_like"/>
    <property type="match status" value="1"/>
</dbReference>
<dbReference type="InterPro" id="IPR011004">
    <property type="entry name" value="Trimer_LpxA-like_sf"/>
</dbReference>
<gene>
    <name evidence="3" type="ORF">A3A33_01630</name>
</gene>
<dbReference type="EMBL" id="MGKP01000001">
    <property type="protein sequence ID" value="OGN30005.1"/>
    <property type="molecule type" value="Genomic_DNA"/>
</dbReference>
<dbReference type="Proteomes" id="UP000179047">
    <property type="component" value="Unassembled WGS sequence"/>
</dbReference>
<keyword evidence="2" id="KW-0012">Acyltransferase</keyword>
<organism evidence="3 4">
    <name type="scientific">Candidatus Yanofskybacteria bacterium RIFCSPLOWO2_01_FULL_49_25</name>
    <dbReference type="NCBI Taxonomy" id="1802701"/>
    <lineage>
        <taxon>Bacteria</taxon>
        <taxon>Candidatus Yanofskyibacteriota</taxon>
    </lineage>
</organism>
<name>A0A1F8GX61_9BACT</name>
<evidence type="ECO:0000256" key="1">
    <source>
        <dbReference type="ARBA" id="ARBA00022679"/>
    </source>
</evidence>
<dbReference type="Gene3D" id="2.160.10.10">
    <property type="entry name" value="Hexapeptide repeat proteins"/>
    <property type="match status" value="1"/>
</dbReference>
<proteinExistence type="predicted"/>
<evidence type="ECO:0000313" key="3">
    <source>
        <dbReference type="EMBL" id="OGN30005.1"/>
    </source>
</evidence>
<dbReference type="GO" id="GO:0016746">
    <property type="term" value="F:acyltransferase activity"/>
    <property type="evidence" value="ECO:0007669"/>
    <property type="project" value="UniProtKB-KW"/>
</dbReference>
<keyword evidence="1" id="KW-0808">Transferase</keyword>
<comment type="caution">
    <text evidence="3">The sequence shown here is derived from an EMBL/GenBank/DDBJ whole genome shotgun (WGS) entry which is preliminary data.</text>
</comment>
<dbReference type="STRING" id="1802701.A3A33_01630"/>
<evidence type="ECO:0008006" key="5">
    <source>
        <dbReference type="Google" id="ProtNLM"/>
    </source>
</evidence>
<accession>A0A1F8GX61</accession>
<evidence type="ECO:0000313" key="4">
    <source>
        <dbReference type="Proteomes" id="UP000179047"/>
    </source>
</evidence>
<dbReference type="InterPro" id="IPR050179">
    <property type="entry name" value="Trans_hexapeptide_repeat"/>
</dbReference>
<sequence>MESFDLSKLKKAGEDVLVSPMVSITRPNLISLGNHVSIDPWFHCTTALETGDYVHIQTQVAIIGGKKGLVKMGNFTNISVKGTLICASEKFYGHGFIGAPGIPDEFLDELKLGPIIFEDFVNTGANVTILPGITLGKGSVIGACSLVTKNTEPWTIYMGTPARPFAMRKKEKILEYAKKMGYR</sequence>
<dbReference type="PANTHER" id="PTHR43300">
    <property type="entry name" value="ACETYLTRANSFERASE"/>
    <property type="match status" value="1"/>
</dbReference>
<dbReference type="SUPFAM" id="SSF51161">
    <property type="entry name" value="Trimeric LpxA-like enzymes"/>
    <property type="match status" value="1"/>
</dbReference>
<dbReference type="PANTHER" id="PTHR43300:SF12">
    <property type="entry name" value="CHLORAMPHENICOL ACETYLTRANSFERASE"/>
    <property type="match status" value="1"/>
</dbReference>
<protein>
    <recommendedName>
        <fullName evidence="5">Acetyltransferase</fullName>
    </recommendedName>
</protein>
<evidence type="ECO:0000256" key="2">
    <source>
        <dbReference type="ARBA" id="ARBA00023315"/>
    </source>
</evidence>
<reference evidence="3 4" key="1">
    <citation type="journal article" date="2016" name="Nat. Commun.">
        <title>Thousands of microbial genomes shed light on interconnected biogeochemical processes in an aquifer system.</title>
        <authorList>
            <person name="Anantharaman K."/>
            <person name="Brown C.T."/>
            <person name="Hug L.A."/>
            <person name="Sharon I."/>
            <person name="Castelle C.J."/>
            <person name="Probst A.J."/>
            <person name="Thomas B.C."/>
            <person name="Singh A."/>
            <person name="Wilkins M.J."/>
            <person name="Karaoz U."/>
            <person name="Brodie E.L."/>
            <person name="Williams K.H."/>
            <person name="Hubbard S.S."/>
            <person name="Banfield J.F."/>
        </authorList>
    </citation>
    <scope>NUCLEOTIDE SEQUENCE [LARGE SCALE GENOMIC DNA]</scope>
</reference>
<dbReference type="AlphaFoldDB" id="A0A1F8GX61"/>